<keyword evidence="3" id="KW-0238">DNA-binding</keyword>
<dbReference type="Gene3D" id="1.10.10.10">
    <property type="entry name" value="Winged helix-like DNA-binding domain superfamily/Winged helix DNA-binding domain"/>
    <property type="match status" value="1"/>
</dbReference>
<evidence type="ECO:0000313" key="7">
    <source>
        <dbReference type="Proteomes" id="UP000643405"/>
    </source>
</evidence>
<evidence type="ECO:0000256" key="3">
    <source>
        <dbReference type="ARBA" id="ARBA00023125"/>
    </source>
</evidence>
<dbReference type="Proteomes" id="UP000643405">
    <property type="component" value="Unassembled WGS sequence"/>
</dbReference>
<evidence type="ECO:0000256" key="1">
    <source>
        <dbReference type="ARBA" id="ARBA00009437"/>
    </source>
</evidence>
<protein>
    <submittedName>
        <fullName evidence="6">LysR family transcriptional regulator</fullName>
    </submittedName>
</protein>
<dbReference type="Pfam" id="PF00126">
    <property type="entry name" value="HTH_1"/>
    <property type="match status" value="1"/>
</dbReference>
<evidence type="ECO:0000256" key="4">
    <source>
        <dbReference type="ARBA" id="ARBA00023163"/>
    </source>
</evidence>
<keyword evidence="2" id="KW-0805">Transcription regulation</keyword>
<accession>A0A8J6PN33</accession>
<dbReference type="Pfam" id="PF03466">
    <property type="entry name" value="LysR_substrate"/>
    <property type="match status" value="1"/>
</dbReference>
<dbReference type="InterPro" id="IPR036388">
    <property type="entry name" value="WH-like_DNA-bd_sf"/>
</dbReference>
<dbReference type="RefSeq" id="WP_188166835.1">
    <property type="nucleotide sequence ID" value="NZ_JACVVX010000013.1"/>
</dbReference>
<evidence type="ECO:0000259" key="5">
    <source>
        <dbReference type="PROSITE" id="PS50931"/>
    </source>
</evidence>
<evidence type="ECO:0000313" key="6">
    <source>
        <dbReference type="EMBL" id="MBD0417393.1"/>
    </source>
</evidence>
<dbReference type="GO" id="GO:0003700">
    <property type="term" value="F:DNA-binding transcription factor activity"/>
    <property type="evidence" value="ECO:0007669"/>
    <property type="project" value="InterPro"/>
</dbReference>
<dbReference type="SUPFAM" id="SSF53850">
    <property type="entry name" value="Periplasmic binding protein-like II"/>
    <property type="match status" value="1"/>
</dbReference>
<reference evidence="6" key="1">
    <citation type="submission" date="2020-09" db="EMBL/GenBank/DDBJ databases">
        <title>Genome seq and assembly of Tianweitania sp.</title>
        <authorList>
            <person name="Chhetri G."/>
        </authorList>
    </citation>
    <scope>NUCLEOTIDE SEQUENCE</scope>
    <source>
        <strain evidence="6">Rool2</strain>
    </source>
</reference>
<dbReference type="PRINTS" id="PR00039">
    <property type="entry name" value="HTHLYSR"/>
</dbReference>
<dbReference type="EMBL" id="JACVVX010000013">
    <property type="protein sequence ID" value="MBD0417393.1"/>
    <property type="molecule type" value="Genomic_DNA"/>
</dbReference>
<keyword evidence="4" id="KW-0804">Transcription</keyword>
<name>A0A8J6PN33_9HYPH</name>
<feature type="domain" description="HTH lysR-type" evidence="5">
    <location>
        <begin position="1"/>
        <end position="58"/>
    </location>
</feature>
<dbReference type="AlphaFoldDB" id="A0A8J6PN33"/>
<proteinExistence type="inferred from homology"/>
<dbReference type="InterPro" id="IPR036390">
    <property type="entry name" value="WH_DNA-bd_sf"/>
</dbReference>
<evidence type="ECO:0000256" key="2">
    <source>
        <dbReference type="ARBA" id="ARBA00023015"/>
    </source>
</evidence>
<sequence>MTLEQLRIFLAVADGQHMTHAATKLGLSQSAVSAAISALETRHDVRLFDRIGRRVSLTENGRIFLREARSLLSHAESASLVLDDLSSKLRGRLRVHASQTIASYWLPTRLVALHDLYPEIAVMMTVGNTASVAEAVHEGRADLGLVEGDITQGNLRRQVIARDRLVLVMASGHPLASEHSVPPEAFADWGWVLREQGSGTRSEFEGLLTKSGVKLSDLTIALELPSNEAVLAAVAAGRFLSVLSERAVAAMATADWVRTFPLAHAERSFAVLMHPDRHMTRAKQMLLGLLPEGEGTVPIPAIR</sequence>
<dbReference type="FunFam" id="1.10.10.10:FF:000001">
    <property type="entry name" value="LysR family transcriptional regulator"/>
    <property type="match status" value="1"/>
</dbReference>
<dbReference type="InterPro" id="IPR005119">
    <property type="entry name" value="LysR_subst-bd"/>
</dbReference>
<dbReference type="InterPro" id="IPR000847">
    <property type="entry name" value="LysR_HTH_N"/>
</dbReference>
<dbReference type="CDD" id="cd08420">
    <property type="entry name" value="PBP2_CysL_like"/>
    <property type="match status" value="1"/>
</dbReference>
<comment type="caution">
    <text evidence="6">The sequence shown here is derived from an EMBL/GenBank/DDBJ whole genome shotgun (WGS) entry which is preliminary data.</text>
</comment>
<comment type="similarity">
    <text evidence="1">Belongs to the LysR transcriptional regulatory family.</text>
</comment>
<dbReference type="PANTHER" id="PTHR30126:SF39">
    <property type="entry name" value="HTH-TYPE TRANSCRIPTIONAL REGULATOR CYSL"/>
    <property type="match status" value="1"/>
</dbReference>
<dbReference type="Gene3D" id="3.40.190.290">
    <property type="match status" value="1"/>
</dbReference>
<gene>
    <name evidence="6" type="ORF">ICI42_22380</name>
</gene>
<dbReference type="SUPFAM" id="SSF46785">
    <property type="entry name" value="Winged helix' DNA-binding domain"/>
    <property type="match status" value="1"/>
</dbReference>
<dbReference type="GO" id="GO:0000976">
    <property type="term" value="F:transcription cis-regulatory region binding"/>
    <property type="evidence" value="ECO:0007669"/>
    <property type="project" value="TreeGrafter"/>
</dbReference>
<dbReference type="PANTHER" id="PTHR30126">
    <property type="entry name" value="HTH-TYPE TRANSCRIPTIONAL REGULATOR"/>
    <property type="match status" value="1"/>
</dbReference>
<organism evidence="6 7">
    <name type="scientific">Oryzicola mucosus</name>
    <dbReference type="NCBI Taxonomy" id="2767425"/>
    <lineage>
        <taxon>Bacteria</taxon>
        <taxon>Pseudomonadati</taxon>
        <taxon>Pseudomonadota</taxon>
        <taxon>Alphaproteobacteria</taxon>
        <taxon>Hyphomicrobiales</taxon>
        <taxon>Phyllobacteriaceae</taxon>
        <taxon>Oryzicola</taxon>
    </lineage>
</organism>
<dbReference type="PROSITE" id="PS50931">
    <property type="entry name" value="HTH_LYSR"/>
    <property type="match status" value="1"/>
</dbReference>
<keyword evidence="7" id="KW-1185">Reference proteome</keyword>